<gene>
    <name evidence="7" type="ORF">AADG42_07735</name>
</gene>
<dbReference type="InterPro" id="IPR036259">
    <property type="entry name" value="MFS_trans_sf"/>
</dbReference>
<evidence type="ECO:0000256" key="3">
    <source>
        <dbReference type="ARBA" id="ARBA00022989"/>
    </source>
</evidence>
<evidence type="ECO:0000256" key="1">
    <source>
        <dbReference type="ARBA" id="ARBA00004651"/>
    </source>
</evidence>
<dbReference type="InterPro" id="IPR020846">
    <property type="entry name" value="MFS_dom"/>
</dbReference>
<keyword evidence="8" id="KW-1185">Reference proteome</keyword>
<dbReference type="RefSeq" id="WP_425308636.1">
    <property type="nucleotide sequence ID" value="NZ_CP154795.1"/>
</dbReference>
<feature type="transmembrane region" description="Helical" evidence="5">
    <location>
        <begin position="97"/>
        <end position="119"/>
    </location>
</feature>
<dbReference type="PANTHER" id="PTHR11360">
    <property type="entry name" value="MONOCARBOXYLATE TRANSPORTER"/>
    <property type="match status" value="1"/>
</dbReference>
<keyword evidence="2 5" id="KW-0812">Transmembrane</keyword>
<feature type="transmembrane region" description="Helical" evidence="5">
    <location>
        <begin position="125"/>
        <end position="147"/>
    </location>
</feature>
<evidence type="ECO:0000256" key="2">
    <source>
        <dbReference type="ARBA" id="ARBA00022692"/>
    </source>
</evidence>
<comment type="subcellular location">
    <subcellularLocation>
        <location evidence="1">Cell membrane</location>
        <topology evidence="1">Multi-pass membrane protein</topology>
    </subcellularLocation>
</comment>
<evidence type="ECO:0000256" key="4">
    <source>
        <dbReference type="ARBA" id="ARBA00023136"/>
    </source>
</evidence>
<proteinExistence type="predicted"/>
<keyword evidence="4 5" id="KW-0472">Membrane</keyword>
<sequence>MPATTAAGLLALVGVFDVVGTILSGWLTDRVDARILLAVYYGLRGVSLLFVQQMLAPHVEPSMFVFIIFYGLDWVATVPPTVALCRQWFGLEASGIVFGWVFASHMVGAAAGASFAGWIRAAQGTYALAWPVAAGLCFASVVIVLTIRKRALEKPVRTGVPAR</sequence>
<dbReference type="InterPro" id="IPR011701">
    <property type="entry name" value="MFS"/>
</dbReference>
<reference evidence="7 8" key="1">
    <citation type="submission" date="2024-04" db="EMBL/GenBank/DDBJ databases">
        <title>Isolation of an actinomycete strain from pig manure.</title>
        <authorList>
            <person name="Gong T."/>
            <person name="Yu Z."/>
            <person name="An M."/>
            <person name="Wei C."/>
            <person name="Yang W."/>
            <person name="Liu L."/>
        </authorList>
    </citation>
    <scope>NUCLEOTIDE SEQUENCE [LARGE SCALE GENOMIC DNA]</scope>
    <source>
        <strain evidence="7 8">ZF39</strain>
    </source>
</reference>
<evidence type="ECO:0000259" key="6">
    <source>
        <dbReference type="PROSITE" id="PS50850"/>
    </source>
</evidence>
<feature type="transmembrane region" description="Helical" evidence="5">
    <location>
        <begin position="62"/>
        <end position="85"/>
    </location>
</feature>
<dbReference type="Proteomes" id="UP001442841">
    <property type="component" value="Chromosome"/>
</dbReference>
<evidence type="ECO:0000256" key="5">
    <source>
        <dbReference type="SAM" id="Phobius"/>
    </source>
</evidence>
<dbReference type="Pfam" id="PF07690">
    <property type="entry name" value="MFS_1"/>
    <property type="match status" value="1"/>
</dbReference>
<feature type="domain" description="Major facilitator superfamily (MFS) profile" evidence="6">
    <location>
        <begin position="1"/>
        <end position="152"/>
    </location>
</feature>
<name>A0ABZ3FM95_9ACTN</name>
<feature type="transmembrane region" description="Helical" evidence="5">
    <location>
        <begin position="35"/>
        <end position="56"/>
    </location>
</feature>
<dbReference type="PANTHER" id="PTHR11360:SF284">
    <property type="entry name" value="EG:103B4.3 PROTEIN-RELATED"/>
    <property type="match status" value="1"/>
</dbReference>
<organism evidence="7 8">
    <name type="scientific">Ammonicoccus fulvus</name>
    <dbReference type="NCBI Taxonomy" id="3138240"/>
    <lineage>
        <taxon>Bacteria</taxon>
        <taxon>Bacillati</taxon>
        <taxon>Actinomycetota</taxon>
        <taxon>Actinomycetes</taxon>
        <taxon>Propionibacteriales</taxon>
        <taxon>Propionibacteriaceae</taxon>
        <taxon>Ammonicoccus</taxon>
    </lineage>
</organism>
<evidence type="ECO:0000313" key="8">
    <source>
        <dbReference type="Proteomes" id="UP001442841"/>
    </source>
</evidence>
<dbReference type="PROSITE" id="PS50850">
    <property type="entry name" value="MFS"/>
    <property type="match status" value="1"/>
</dbReference>
<accession>A0ABZ3FM95</accession>
<dbReference type="InterPro" id="IPR050327">
    <property type="entry name" value="Proton-linked_MCT"/>
</dbReference>
<evidence type="ECO:0000313" key="7">
    <source>
        <dbReference type="EMBL" id="XAN07186.1"/>
    </source>
</evidence>
<protein>
    <submittedName>
        <fullName evidence="7">MFS transporter</fullName>
    </submittedName>
</protein>
<dbReference type="Gene3D" id="1.20.1250.20">
    <property type="entry name" value="MFS general substrate transporter like domains"/>
    <property type="match status" value="1"/>
</dbReference>
<dbReference type="EMBL" id="CP154795">
    <property type="protein sequence ID" value="XAN07186.1"/>
    <property type="molecule type" value="Genomic_DNA"/>
</dbReference>
<feature type="transmembrane region" description="Helical" evidence="5">
    <location>
        <begin position="6"/>
        <end position="28"/>
    </location>
</feature>
<dbReference type="SUPFAM" id="SSF103473">
    <property type="entry name" value="MFS general substrate transporter"/>
    <property type="match status" value="1"/>
</dbReference>
<keyword evidence="3 5" id="KW-1133">Transmembrane helix</keyword>